<gene>
    <name evidence="10" type="primary">RRP8</name>
    <name evidence="10" type="ORF">SLS62_003880</name>
</gene>
<feature type="compositionally biased region" description="Basic residues" evidence="9">
    <location>
        <begin position="124"/>
        <end position="133"/>
    </location>
</feature>
<evidence type="ECO:0000313" key="10">
    <source>
        <dbReference type="EMBL" id="KAK7754035.1"/>
    </source>
</evidence>
<name>A0AAN9US21_9PEZI</name>
<keyword evidence="11" id="KW-1185">Reference proteome</keyword>
<keyword evidence="6" id="KW-0949">S-adenosyl-L-methionine</keyword>
<evidence type="ECO:0000256" key="4">
    <source>
        <dbReference type="ARBA" id="ARBA00022603"/>
    </source>
</evidence>
<evidence type="ECO:0000256" key="2">
    <source>
        <dbReference type="ARBA" id="ARBA00006301"/>
    </source>
</evidence>
<evidence type="ECO:0000256" key="5">
    <source>
        <dbReference type="ARBA" id="ARBA00022679"/>
    </source>
</evidence>
<keyword evidence="3" id="KW-0698">rRNA processing</keyword>
<comment type="subcellular location">
    <subcellularLocation>
        <location evidence="1">Nucleus</location>
        <location evidence="1">Nucleolus</location>
    </subcellularLocation>
</comment>
<evidence type="ECO:0000256" key="9">
    <source>
        <dbReference type="SAM" id="MobiDB-lite"/>
    </source>
</evidence>
<reference evidence="10 11" key="1">
    <citation type="submission" date="2024-02" db="EMBL/GenBank/DDBJ databases">
        <title>De novo assembly and annotation of 12 fungi associated with fruit tree decline syndrome in Ontario, Canada.</title>
        <authorList>
            <person name="Sulman M."/>
            <person name="Ellouze W."/>
            <person name="Ilyukhin E."/>
        </authorList>
    </citation>
    <scope>NUCLEOTIDE SEQUENCE [LARGE SCALE GENOMIC DNA]</scope>
    <source>
        <strain evidence="10 11">M11/M66-122</strain>
    </source>
</reference>
<evidence type="ECO:0000256" key="6">
    <source>
        <dbReference type="ARBA" id="ARBA00022691"/>
    </source>
</evidence>
<comment type="similarity">
    <text evidence="2">Belongs to the methyltransferase superfamily. RRP8 family.</text>
</comment>
<dbReference type="AlphaFoldDB" id="A0AAN9US21"/>
<feature type="compositionally biased region" description="Basic and acidic residues" evidence="9">
    <location>
        <begin position="71"/>
        <end position="80"/>
    </location>
</feature>
<dbReference type="InterPro" id="IPR007823">
    <property type="entry name" value="RRP8"/>
</dbReference>
<feature type="compositionally biased region" description="Basic residues" evidence="9">
    <location>
        <begin position="81"/>
        <end position="94"/>
    </location>
</feature>
<dbReference type="FunFam" id="1.10.10.2150:FF:000001">
    <property type="entry name" value="Ribosomal RNA-processing protein 8"/>
    <property type="match status" value="1"/>
</dbReference>
<evidence type="ECO:0000313" key="11">
    <source>
        <dbReference type="Proteomes" id="UP001320420"/>
    </source>
</evidence>
<sequence>MFAVPGWAVSADGLKVETNKSSAPPAAAAATAAGKTGTGPDDPRSDNNKSKKRKRPNALPSNVTAANVADLWERVIEGKSPKKPKTAKESKKKQQPQQSDGGHVKKSPAKQETDGDEQQQSGKKATKKEKKGKSNGGKQDENAKVAEEDANANADADGAQPEASAKKSKKDKKKNKKNKQAAENQEGDHDEQQQEKAPTAATTTTAATATAAPPPPPAPKLTPMQAAMREKLISARFRHLNETLYTRPSAEAFRLFQESPEMFREYHEGFRRQVDVWPENPVDGYIAEIQLRGRVKTPAAPPRGRGRGRDQQVPSKNEDDAAEDNGSGGSVPPLPRSAKGTCTIADLGCGDAKLAAALEAEPSSRKKQLRVEVLSYDLHGDEAGADGRNPRVTRADIANLPRADGSVDIAVFCLALMGTNWLDFVEEAYRVLRWKGELWVAEIKSRFAAKSASSKKNPGGGGNNSSNGVVSHSVGNRRKPGAAGGKKGGKKNGEDEDGADHEADLAVEVDGAEDRRGETDVSGFVEALRRRGFVLQGEPDLRNRMFVRMRFVKAASATVGKCAAPEAAAALPQQDAHARPGRNNNHHHQPSLAQKRASLKKFLEGDGAEGDRARAAAEEKAILKPCVYKIR</sequence>
<dbReference type="InterPro" id="IPR029063">
    <property type="entry name" value="SAM-dependent_MTases_sf"/>
</dbReference>
<evidence type="ECO:0000256" key="1">
    <source>
        <dbReference type="ARBA" id="ARBA00004604"/>
    </source>
</evidence>
<feature type="compositionally biased region" description="Low complexity" evidence="9">
    <location>
        <begin position="23"/>
        <end position="40"/>
    </location>
</feature>
<comment type="caution">
    <text evidence="10">The sequence shown here is derived from an EMBL/GenBank/DDBJ whole genome shotgun (WGS) entry which is preliminary data.</text>
</comment>
<dbReference type="PANTHER" id="PTHR12787:SF0">
    <property type="entry name" value="RIBOSOMAL RNA-PROCESSING PROTEIN 8"/>
    <property type="match status" value="1"/>
</dbReference>
<organism evidence="10 11">
    <name type="scientific">Diatrype stigma</name>
    <dbReference type="NCBI Taxonomy" id="117547"/>
    <lineage>
        <taxon>Eukaryota</taxon>
        <taxon>Fungi</taxon>
        <taxon>Dikarya</taxon>
        <taxon>Ascomycota</taxon>
        <taxon>Pezizomycotina</taxon>
        <taxon>Sordariomycetes</taxon>
        <taxon>Xylariomycetidae</taxon>
        <taxon>Xylariales</taxon>
        <taxon>Diatrypaceae</taxon>
        <taxon>Diatrype</taxon>
    </lineage>
</organism>
<feature type="region of interest" description="Disordered" evidence="9">
    <location>
        <begin position="1"/>
        <end position="227"/>
    </location>
</feature>
<feature type="region of interest" description="Disordered" evidence="9">
    <location>
        <begin position="570"/>
        <end position="594"/>
    </location>
</feature>
<feature type="compositionally biased region" description="Basic residues" evidence="9">
    <location>
        <begin position="166"/>
        <end position="179"/>
    </location>
</feature>
<dbReference type="EMBL" id="JAKJXP020000023">
    <property type="protein sequence ID" value="KAK7754035.1"/>
    <property type="molecule type" value="Genomic_DNA"/>
</dbReference>
<protein>
    <recommendedName>
        <fullName evidence="8">Ribosomal RNA-processing protein 8</fullName>
    </recommendedName>
</protein>
<dbReference type="InterPro" id="IPR042036">
    <property type="entry name" value="RRP8_N"/>
</dbReference>
<dbReference type="Proteomes" id="UP001320420">
    <property type="component" value="Unassembled WGS sequence"/>
</dbReference>
<dbReference type="GO" id="GO:0005730">
    <property type="term" value="C:nucleolus"/>
    <property type="evidence" value="ECO:0007669"/>
    <property type="project" value="UniProtKB-SubCell"/>
</dbReference>
<evidence type="ECO:0000256" key="7">
    <source>
        <dbReference type="ARBA" id="ARBA00023242"/>
    </source>
</evidence>
<keyword evidence="5" id="KW-0808">Transferase</keyword>
<evidence type="ECO:0000256" key="8">
    <source>
        <dbReference type="ARBA" id="ARBA00076672"/>
    </source>
</evidence>
<keyword evidence="7" id="KW-0539">Nucleus</keyword>
<dbReference type="Pfam" id="PF05148">
    <property type="entry name" value="Methyltransf_8"/>
    <property type="match status" value="1"/>
</dbReference>
<keyword evidence="4" id="KW-0489">Methyltransferase</keyword>
<feature type="compositionally biased region" description="Low complexity" evidence="9">
    <location>
        <begin position="197"/>
        <end position="211"/>
    </location>
</feature>
<accession>A0AAN9US21</accession>
<dbReference type="GO" id="GO:0042273">
    <property type="term" value="P:ribosomal large subunit biogenesis"/>
    <property type="evidence" value="ECO:0007669"/>
    <property type="project" value="TreeGrafter"/>
</dbReference>
<feature type="compositionally biased region" description="Low complexity" evidence="9">
    <location>
        <begin position="464"/>
        <end position="474"/>
    </location>
</feature>
<feature type="region of interest" description="Disordered" evidence="9">
    <location>
        <begin position="450"/>
        <end position="501"/>
    </location>
</feature>
<dbReference type="Gene3D" id="1.10.10.2150">
    <property type="entry name" value="Ribosomal RNA-processing protein 8, N-terminal domain"/>
    <property type="match status" value="1"/>
</dbReference>
<dbReference type="CDD" id="cd02440">
    <property type="entry name" value="AdoMet_MTases"/>
    <property type="match status" value="1"/>
</dbReference>
<dbReference type="GO" id="GO:0016433">
    <property type="term" value="F:rRNA (adenine) methyltransferase activity"/>
    <property type="evidence" value="ECO:0007669"/>
    <property type="project" value="TreeGrafter"/>
</dbReference>
<proteinExistence type="inferred from homology"/>
<feature type="compositionally biased region" description="Basic and acidic residues" evidence="9">
    <location>
        <begin position="138"/>
        <end position="147"/>
    </location>
</feature>
<evidence type="ECO:0000256" key="3">
    <source>
        <dbReference type="ARBA" id="ARBA00022552"/>
    </source>
</evidence>
<dbReference type="PANTHER" id="PTHR12787">
    <property type="entry name" value="RIBOSOMAL RNA-PROCESSING PROTEIN 8"/>
    <property type="match status" value="1"/>
</dbReference>
<feature type="region of interest" description="Disordered" evidence="9">
    <location>
        <begin position="293"/>
        <end position="337"/>
    </location>
</feature>
<dbReference type="SUPFAM" id="SSF53335">
    <property type="entry name" value="S-adenosyl-L-methionine-dependent methyltransferases"/>
    <property type="match status" value="1"/>
</dbReference>
<dbReference type="Gene3D" id="3.40.50.150">
    <property type="entry name" value="Vaccinia Virus protein VP39"/>
    <property type="match status" value="1"/>
</dbReference>